<keyword evidence="1" id="KW-1133">Transmembrane helix</keyword>
<evidence type="ECO:0000256" key="1">
    <source>
        <dbReference type="SAM" id="Phobius"/>
    </source>
</evidence>
<organism evidence="3 4">
    <name type="scientific">Carboxylicivirga sediminis</name>
    <dbReference type="NCBI Taxonomy" id="2006564"/>
    <lineage>
        <taxon>Bacteria</taxon>
        <taxon>Pseudomonadati</taxon>
        <taxon>Bacteroidota</taxon>
        <taxon>Bacteroidia</taxon>
        <taxon>Marinilabiliales</taxon>
        <taxon>Marinilabiliaceae</taxon>
        <taxon>Carboxylicivirga</taxon>
    </lineage>
</organism>
<feature type="domain" description="DUF6249" evidence="2">
    <location>
        <begin position="7"/>
        <end position="118"/>
    </location>
</feature>
<name>A0A941IY45_9BACT</name>
<reference evidence="3" key="1">
    <citation type="journal article" date="2018" name="Int. J. Syst. Evol. Microbiol.">
        <title>Carboxylicivirga sediminis sp. nov., isolated from coastal sediment.</title>
        <authorList>
            <person name="Wang F.Q."/>
            <person name="Ren L.H."/>
            <person name="Zou R.J."/>
            <person name="Sun Y.Z."/>
            <person name="Liu X.J."/>
            <person name="Jiang F."/>
            <person name="Liu L.J."/>
        </authorList>
    </citation>
    <scope>NUCLEOTIDE SEQUENCE</scope>
    <source>
        <strain evidence="3">JR1</strain>
    </source>
</reference>
<keyword evidence="1" id="KW-0812">Transmembrane</keyword>
<evidence type="ECO:0000313" key="3">
    <source>
        <dbReference type="EMBL" id="MBR8537511.1"/>
    </source>
</evidence>
<feature type="transmembrane region" description="Helical" evidence="1">
    <location>
        <begin position="97"/>
        <end position="116"/>
    </location>
</feature>
<sequence>MEDVTIMFGWLGFFAAAFFSWYYYLQARTKERTLLIEKGADASNFYAKKPERRGFRFSFPWLKIGLLLVGIAFGLIFGFVLTHAIFPNSLGRIDEPFVFGSTVMFGGLGMILAHFTEKKKDQ</sequence>
<accession>A0A941IY45</accession>
<feature type="transmembrane region" description="Helical" evidence="1">
    <location>
        <begin position="61"/>
        <end position="85"/>
    </location>
</feature>
<proteinExistence type="predicted"/>
<gene>
    <name evidence="3" type="ORF">KDU71_18220</name>
</gene>
<dbReference type="InterPro" id="IPR046216">
    <property type="entry name" value="DUF6249"/>
</dbReference>
<protein>
    <recommendedName>
        <fullName evidence="2">DUF6249 domain-containing protein</fullName>
    </recommendedName>
</protein>
<evidence type="ECO:0000313" key="4">
    <source>
        <dbReference type="Proteomes" id="UP000679220"/>
    </source>
</evidence>
<keyword evidence="4" id="KW-1185">Reference proteome</keyword>
<feature type="transmembrane region" description="Helical" evidence="1">
    <location>
        <begin position="6"/>
        <end position="25"/>
    </location>
</feature>
<dbReference type="Proteomes" id="UP000679220">
    <property type="component" value="Unassembled WGS sequence"/>
</dbReference>
<reference evidence="3" key="2">
    <citation type="submission" date="2021-04" db="EMBL/GenBank/DDBJ databases">
        <authorList>
            <person name="Zhang T."/>
            <person name="Zhang Y."/>
            <person name="Lu D."/>
            <person name="Zuo D."/>
            <person name="Du Z."/>
        </authorList>
    </citation>
    <scope>NUCLEOTIDE SEQUENCE</scope>
    <source>
        <strain evidence="3">JR1</strain>
    </source>
</reference>
<evidence type="ECO:0000259" key="2">
    <source>
        <dbReference type="Pfam" id="PF19762"/>
    </source>
</evidence>
<comment type="caution">
    <text evidence="3">The sequence shown here is derived from an EMBL/GenBank/DDBJ whole genome shotgun (WGS) entry which is preliminary data.</text>
</comment>
<dbReference type="Pfam" id="PF19762">
    <property type="entry name" value="DUF6249"/>
    <property type="match status" value="1"/>
</dbReference>
<keyword evidence="1" id="KW-0472">Membrane</keyword>
<dbReference type="AlphaFoldDB" id="A0A941IY45"/>
<dbReference type="RefSeq" id="WP_212192536.1">
    <property type="nucleotide sequence ID" value="NZ_JAGTAR010000033.1"/>
</dbReference>
<dbReference type="EMBL" id="JAGTAR010000033">
    <property type="protein sequence ID" value="MBR8537511.1"/>
    <property type="molecule type" value="Genomic_DNA"/>
</dbReference>